<dbReference type="Proteomes" id="UP000054302">
    <property type="component" value="Unassembled WGS sequence"/>
</dbReference>
<sequence length="328" mass="37108">MHHYRVTILGTDSVNRKNNINGLSYQQDALTTYNGWQYAVFYASKPHATEPLYLHLARRPLAQDDWEVLVFQDYEQVTDDGHNTAQLGICRGDGSIHLSYDHHCDKLRYRHSTPRLAQTPDQFDWSARHFTSTLDSLPGLVASPDYFVDVSYPRFLSVGDDLLFTHRLGRAGCGSDVLYQYCSRNATYSFIGQHLTGVDNNPYINGLDHHNGRLHITWTYRGFVWYEGWDDPLDVKHKSQAGPNGAENNYNLCYAFSDDLGITWKNGHNVVVADISQGQSVMPDMAGIVAFSIPKNSGLINQESQAVDLEGGVHMLNRQTDFGLRTQF</sequence>
<dbReference type="HOGENOM" id="CLU_030203_0_0_1"/>
<dbReference type="GeneID" id="27321410"/>
<dbReference type="RefSeq" id="XP_016227554.1">
    <property type="nucleotide sequence ID" value="XM_016368036.1"/>
</dbReference>
<dbReference type="AlphaFoldDB" id="A0A0D1X2J4"/>
<reference evidence="1 2" key="1">
    <citation type="submission" date="2015-01" db="EMBL/GenBank/DDBJ databases">
        <title>The Genome Sequence of Exophiala mesophila CBS40295.</title>
        <authorList>
            <consortium name="The Broad Institute Genomics Platform"/>
            <person name="Cuomo C."/>
            <person name="de Hoog S."/>
            <person name="Gorbushina A."/>
            <person name="Stielow B."/>
            <person name="Teixiera M."/>
            <person name="Abouelleil A."/>
            <person name="Chapman S.B."/>
            <person name="Priest M."/>
            <person name="Young S.K."/>
            <person name="Wortman J."/>
            <person name="Nusbaum C."/>
            <person name="Birren B."/>
        </authorList>
    </citation>
    <scope>NUCLEOTIDE SEQUENCE [LARGE SCALE GENOMIC DNA]</scope>
    <source>
        <strain evidence="1 2">CBS 40295</strain>
    </source>
</reference>
<evidence type="ECO:0000313" key="2">
    <source>
        <dbReference type="Proteomes" id="UP000054302"/>
    </source>
</evidence>
<gene>
    <name evidence="1" type="ORF">PV10_03565</name>
</gene>
<name>A0A0D1X2J4_EXOME</name>
<proteinExistence type="predicted"/>
<dbReference type="OMA" id="FECRIGR"/>
<dbReference type="Pfam" id="PF15892">
    <property type="entry name" value="BNR_4"/>
    <property type="match status" value="1"/>
</dbReference>
<evidence type="ECO:0000313" key="1">
    <source>
        <dbReference type="EMBL" id="KIV95980.1"/>
    </source>
</evidence>
<dbReference type="VEuPathDB" id="FungiDB:PV10_03565"/>
<protein>
    <recommendedName>
        <fullName evidence="3">Fucose-specific lectin</fullName>
    </recommendedName>
</protein>
<keyword evidence="2" id="KW-1185">Reference proteome</keyword>
<accession>A0A0D1X2J4</accession>
<organism evidence="1 2">
    <name type="scientific">Exophiala mesophila</name>
    <name type="common">Black yeast-like fungus</name>
    <dbReference type="NCBI Taxonomy" id="212818"/>
    <lineage>
        <taxon>Eukaryota</taxon>
        <taxon>Fungi</taxon>
        <taxon>Dikarya</taxon>
        <taxon>Ascomycota</taxon>
        <taxon>Pezizomycotina</taxon>
        <taxon>Eurotiomycetes</taxon>
        <taxon>Chaetothyriomycetidae</taxon>
        <taxon>Chaetothyriales</taxon>
        <taxon>Herpotrichiellaceae</taxon>
        <taxon>Exophiala</taxon>
    </lineage>
</organism>
<evidence type="ECO:0008006" key="3">
    <source>
        <dbReference type="Google" id="ProtNLM"/>
    </source>
</evidence>
<dbReference type="EMBL" id="KN847521">
    <property type="protein sequence ID" value="KIV95980.1"/>
    <property type="molecule type" value="Genomic_DNA"/>
</dbReference>
<dbReference type="OrthoDB" id="4540443at2759"/>